<dbReference type="AlphaFoldDB" id="A0A6A6ST40"/>
<dbReference type="InterPro" id="IPR036770">
    <property type="entry name" value="Ankyrin_rpt-contain_sf"/>
</dbReference>
<dbReference type="Proteomes" id="UP000799324">
    <property type="component" value="Unassembled WGS sequence"/>
</dbReference>
<keyword evidence="2" id="KW-1185">Reference proteome</keyword>
<dbReference type="SUPFAM" id="SSF48403">
    <property type="entry name" value="Ankyrin repeat"/>
    <property type="match status" value="1"/>
</dbReference>
<gene>
    <name evidence="1" type="ORF">K491DRAFT_697548</name>
</gene>
<sequence>MLRQLLSRQSRSSSCISGIVSLLSKFTLKEHQESQSPPGDPPVVHRLNLEVGEVIAFQKRRTKEVNSRLIKTCCSHQVDCLHRALADDHLPTDLTPYHNEINYRDDFGNNYLFFAARAAAPFEVLRNIIDVIDDVNVLNEDRQNFLFVLDPSGLRGHATEQDSHSGNIRKLLLLLYIKCFDFGHTDNEGRNFLSMMSLHRSFSLQWLAVMDDCEHLRHHLALIGGLRDYKRAFLLDYLSHRWRTKSITAGVLKTITHFLVARVSWVWAFPDASRDTLIPLEDVVDPGAFPKPRRLVSDLPGFDSIVALDHFPDQTLLRKTELLYLNGYGADGMTDLFRGLLHVLQGRSNVKLTKYDDKRINFNARCLEGRTILRLSTLYNRADVLQEILAIKSQTIRINDRDHHGFSALDYATDRFNQSRTPTGTAQDLANALKCIMYLVDHGAQMSFSPNAEEGTHVRTNNGNTVVVPATEPISLSLYS</sequence>
<organism evidence="1 2">
    <name type="scientific">Lophiostoma macrostomum CBS 122681</name>
    <dbReference type="NCBI Taxonomy" id="1314788"/>
    <lineage>
        <taxon>Eukaryota</taxon>
        <taxon>Fungi</taxon>
        <taxon>Dikarya</taxon>
        <taxon>Ascomycota</taxon>
        <taxon>Pezizomycotina</taxon>
        <taxon>Dothideomycetes</taxon>
        <taxon>Pleosporomycetidae</taxon>
        <taxon>Pleosporales</taxon>
        <taxon>Lophiostomataceae</taxon>
        <taxon>Lophiostoma</taxon>
    </lineage>
</organism>
<evidence type="ECO:0000313" key="1">
    <source>
        <dbReference type="EMBL" id="KAF2650161.1"/>
    </source>
</evidence>
<dbReference type="EMBL" id="MU004465">
    <property type="protein sequence ID" value="KAF2650161.1"/>
    <property type="molecule type" value="Genomic_DNA"/>
</dbReference>
<name>A0A6A6ST40_9PLEO</name>
<evidence type="ECO:0000313" key="2">
    <source>
        <dbReference type="Proteomes" id="UP000799324"/>
    </source>
</evidence>
<evidence type="ECO:0008006" key="3">
    <source>
        <dbReference type="Google" id="ProtNLM"/>
    </source>
</evidence>
<accession>A0A6A6ST40</accession>
<protein>
    <recommendedName>
        <fullName evidence="3">Ankyrin</fullName>
    </recommendedName>
</protein>
<dbReference type="Gene3D" id="1.25.40.20">
    <property type="entry name" value="Ankyrin repeat-containing domain"/>
    <property type="match status" value="1"/>
</dbReference>
<dbReference type="OrthoDB" id="3799462at2759"/>
<proteinExistence type="predicted"/>
<reference evidence="1" key="1">
    <citation type="journal article" date="2020" name="Stud. Mycol.">
        <title>101 Dothideomycetes genomes: a test case for predicting lifestyles and emergence of pathogens.</title>
        <authorList>
            <person name="Haridas S."/>
            <person name="Albert R."/>
            <person name="Binder M."/>
            <person name="Bloem J."/>
            <person name="Labutti K."/>
            <person name="Salamov A."/>
            <person name="Andreopoulos B."/>
            <person name="Baker S."/>
            <person name="Barry K."/>
            <person name="Bills G."/>
            <person name="Bluhm B."/>
            <person name="Cannon C."/>
            <person name="Castanera R."/>
            <person name="Culley D."/>
            <person name="Daum C."/>
            <person name="Ezra D."/>
            <person name="Gonzalez J."/>
            <person name="Henrissat B."/>
            <person name="Kuo A."/>
            <person name="Liang C."/>
            <person name="Lipzen A."/>
            <person name="Lutzoni F."/>
            <person name="Magnuson J."/>
            <person name="Mondo S."/>
            <person name="Nolan M."/>
            <person name="Ohm R."/>
            <person name="Pangilinan J."/>
            <person name="Park H.-J."/>
            <person name="Ramirez L."/>
            <person name="Alfaro M."/>
            <person name="Sun H."/>
            <person name="Tritt A."/>
            <person name="Yoshinaga Y."/>
            <person name="Zwiers L.-H."/>
            <person name="Turgeon B."/>
            <person name="Goodwin S."/>
            <person name="Spatafora J."/>
            <person name="Crous P."/>
            <person name="Grigoriev I."/>
        </authorList>
    </citation>
    <scope>NUCLEOTIDE SEQUENCE</scope>
    <source>
        <strain evidence="1">CBS 122681</strain>
    </source>
</reference>